<dbReference type="RefSeq" id="WP_175601854.1">
    <property type="nucleotide sequence ID" value="NZ_JABWGO010000004.1"/>
</dbReference>
<reference evidence="2 3" key="1">
    <citation type="submission" date="2020-06" db="EMBL/GenBank/DDBJ databases">
        <authorList>
            <person name="Chanama M."/>
        </authorList>
    </citation>
    <scope>NUCLEOTIDE SEQUENCE [LARGE SCALE GENOMIC DNA]</scope>
    <source>
        <strain evidence="2 3">TBRC6557</strain>
    </source>
</reference>
<feature type="region of interest" description="Disordered" evidence="1">
    <location>
        <begin position="1"/>
        <end position="30"/>
    </location>
</feature>
<accession>A0A7Y6ISG2</accession>
<evidence type="ECO:0000313" key="2">
    <source>
        <dbReference type="EMBL" id="NUW42309.1"/>
    </source>
</evidence>
<comment type="caution">
    <text evidence="2">The sequence shown here is derived from an EMBL/GenBank/DDBJ whole genome shotgun (WGS) entry which is preliminary data.</text>
</comment>
<dbReference type="AlphaFoldDB" id="A0A7Y6ISG2"/>
<dbReference type="Proteomes" id="UP000546126">
    <property type="component" value="Unassembled WGS sequence"/>
</dbReference>
<feature type="region of interest" description="Disordered" evidence="1">
    <location>
        <begin position="93"/>
        <end position="114"/>
    </location>
</feature>
<dbReference type="EMBL" id="JABWGO010000004">
    <property type="protein sequence ID" value="NUW42309.1"/>
    <property type="molecule type" value="Genomic_DNA"/>
</dbReference>
<feature type="compositionally biased region" description="Gly residues" evidence="1">
    <location>
        <begin position="1"/>
        <end position="11"/>
    </location>
</feature>
<gene>
    <name evidence="2" type="ORF">HT134_19500</name>
</gene>
<evidence type="ECO:0000313" key="3">
    <source>
        <dbReference type="Proteomes" id="UP000546126"/>
    </source>
</evidence>
<name>A0A7Y6ISG2_9ACTN</name>
<protein>
    <submittedName>
        <fullName evidence="2">Uncharacterized protein</fullName>
    </submittedName>
</protein>
<sequence>MVGIGAGGGSVGRPPDDDAANRRIPREVSGAQQPLRLLAARSARIDVGIASVVHGHVITGEPEARVFAERGRRMPDRFAELDIVRHQPRLSEYPNERCGQAGGAGAGGSRQWAP</sequence>
<keyword evidence="3" id="KW-1185">Reference proteome</keyword>
<feature type="compositionally biased region" description="Basic and acidic residues" evidence="1">
    <location>
        <begin position="14"/>
        <end position="26"/>
    </location>
</feature>
<organism evidence="2 3">
    <name type="scientific">Nonomuraea rhodomycinica</name>
    <dbReference type="NCBI Taxonomy" id="1712872"/>
    <lineage>
        <taxon>Bacteria</taxon>
        <taxon>Bacillati</taxon>
        <taxon>Actinomycetota</taxon>
        <taxon>Actinomycetes</taxon>
        <taxon>Streptosporangiales</taxon>
        <taxon>Streptosporangiaceae</taxon>
        <taxon>Nonomuraea</taxon>
    </lineage>
</organism>
<proteinExistence type="predicted"/>
<evidence type="ECO:0000256" key="1">
    <source>
        <dbReference type="SAM" id="MobiDB-lite"/>
    </source>
</evidence>